<dbReference type="Gene3D" id="3.40.30.10">
    <property type="entry name" value="Glutaredoxin"/>
    <property type="match status" value="1"/>
</dbReference>
<proteinExistence type="predicted"/>
<dbReference type="PANTHER" id="PTHR42852">
    <property type="entry name" value="THIOL:DISULFIDE INTERCHANGE PROTEIN DSBE"/>
    <property type="match status" value="1"/>
</dbReference>
<reference evidence="3 4" key="1">
    <citation type="submission" date="2021-01" db="EMBL/GenBank/DDBJ databases">
        <title>Whole genome shotgun sequence of Catellatospora coxensis NBRC 107359.</title>
        <authorList>
            <person name="Komaki H."/>
            <person name="Tamura T."/>
        </authorList>
    </citation>
    <scope>NUCLEOTIDE SEQUENCE [LARGE SCALE GENOMIC DNA]</scope>
    <source>
        <strain evidence="3 4">NBRC 107359</strain>
    </source>
</reference>
<feature type="compositionally biased region" description="Low complexity" evidence="1">
    <location>
        <begin position="19"/>
        <end position="39"/>
    </location>
</feature>
<dbReference type="InterPro" id="IPR013740">
    <property type="entry name" value="Redoxin"/>
</dbReference>
<evidence type="ECO:0000313" key="4">
    <source>
        <dbReference type="Proteomes" id="UP000630887"/>
    </source>
</evidence>
<dbReference type="GO" id="GO:0016491">
    <property type="term" value="F:oxidoreductase activity"/>
    <property type="evidence" value="ECO:0007669"/>
    <property type="project" value="InterPro"/>
</dbReference>
<accession>A0A8J3P8F8</accession>
<evidence type="ECO:0000256" key="1">
    <source>
        <dbReference type="SAM" id="MobiDB-lite"/>
    </source>
</evidence>
<name>A0A8J3P8F8_9ACTN</name>
<dbReference type="PROSITE" id="PS51352">
    <property type="entry name" value="THIOREDOXIN_2"/>
    <property type="match status" value="1"/>
</dbReference>
<feature type="region of interest" description="Disordered" evidence="1">
    <location>
        <begin position="1"/>
        <end position="39"/>
    </location>
</feature>
<dbReference type="EMBL" id="BONI01000016">
    <property type="protein sequence ID" value="GIG05651.1"/>
    <property type="molecule type" value="Genomic_DNA"/>
</dbReference>
<dbReference type="Pfam" id="PF08534">
    <property type="entry name" value="Redoxin"/>
    <property type="match status" value="1"/>
</dbReference>
<evidence type="ECO:0000259" key="2">
    <source>
        <dbReference type="PROSITE" id="PS51352"/>
    </source>
</evidence>
<gene>
    <name evidence="3" type="ORF">Cco03nite_23510</name>
</gene>
<keyword evidence="4" id="KW-1185">Reference proteome</keyword>
<protein>
    <recommendedName>
        <fullName evidence="2">Thioredoxin domain-containing protein</fullName>
    </recommendedName>
</protein>
<dbReference type="SUPFAM" id="SSF52833">
    <property type="entry name" value="Thioredoxin-like"/>
    <property type="match status" value="1"/>
</dbReference>
<feature type="domain" description="Thioredoxin" evidence="2">
    <location>
        <begin position="42"/>
        <end position="179"/>
    </location>
</feature>
<evidence type="ECO:0000313" key="3">
    <source>
        <dbReference type="EMBL" id="GIG05651.1"/>
    </source>
</evidence>
<dbReference type="CDD" id="cd02966">
    <property type="entry name" value="TlpA_like_family"/>
    <property type="match status" value="1"/>
</dbReference>
<organism evidence="3 4">
    <name type="scientific">Catellatospora coxensis</name>
    <dbReference type="NCBI Taxonomy" id="310354"/>
    <lineage>
        <taxon>Bacteria</taxon>
        <taxon>Bacillati</taxon>
        <taxon>Actinomycetota</taxon>
        <taxon>Actinomycetes</taxon>
        <taxon>Micromonosporales</taxon>
        <taxon>Micromonosporaceae</taxon>
        <taxon>Catellatospora</taxon>
    </lineage>
</organism>
<dbReference type="InterPro" id="IPR050553">
    <property type="entry name" value="Thioredoxin_ResA/DsbE_sf"/>
</dbReference>
<comment type="caution">
    <text evidence="3">The sequence shown here is derived from an EMBL/GenBank/DDBJ whole genome shotgun (WGS) entry which is preliminary data.</text>
</comment>
<dbReference type="InterPro" id="IPR013766">
    <property type="entry name" value="Thioredoxin_domain"/>
</dbReference>
<sequence length="179" mass="18536">MIGSLAACGAEPAAPPAVPAQSPQAASQPSAPVSPSPASTSEAAVAQSLRFTATTVDGKPFDAAALAGKPVVLWFWAAWCPKCRAKAADVVAVQRSHGDAVHVVGVAGLGSGKDAMRRFAADTGITAFANLDDDRGDVWRRFDVTTQEYFVVLDRAGNIVHRGTLNGQQLRERVAALAA</sequence>
<dbReference type="InterPro" id="IPR036249">
    <property type="entry name" value="Thioredoxin-like_sf"/>
</dbReference>
<dbReference type="Proteomes" id="UP000630887">
    <property type="component" value="Unassembled WGS sequence"/>
</dbReference>
<dbReference type="PANTHER" id="PTHR42852:SF17">
    <property type="entry name" value="THIOREDOXIN-LIKE PROTEIN HI_1115"/>
    <property type="match status" value="1"/>
</dbReference>
<dbReference type="AlphaFoldDB" id="A0A8J3P8F8"/>